<keyword evidence="8" id="KW-1185">Reference proteome</keyword>
<dbReference type="EMBL" id="CP058559">
    <property type="protein sequence ID" value="QNO15676.1"/>
    <property type="molecule type" value="Genomic_DNA"/>
</dbReference>
<comment type="subunit">
    <text evidence="6">Homotrimer.</text>
</comment>
<feature type="binding site" evidence="6">
    <location>
        <position position="105"/>
    </location>
    <ligand>
        <name>substrate</name>
    </ligand>
</feature>
<feature type="binding site" evidence="6">
    <location>
        <begin position="139"/>
        <end position="141"/>
    </location>
    <ligand>
        <name>substrate</name>
    </ligand>
</feature>
<comment type="catalytic activity">
    <reaction evidence="6">
        <text>D-ribose 5-phosphate + uracil = psi-UMP + H2O</text>
        <dbReference type="Rhea" id="RHEA:18337"/>
        <dbReference type="ChEBI" id="CHEBI:15377"/>
        <dbReference type="ChEBI" id="CHEBI:17568"/>
        <dbReference type="ChEBI" id="CHEBI:58380"/>
        <dbReference type="ChEBI" id="CHEBI:78346"/>
        <dbReference type="EC" id="4.2.1.70"/>
    </reaction>
</comment>
<sequence length="301" mass="32077">MFSIKISEEVKTALENNKPVVALESTIISHGMPYPKNLETALEVEEVVRAGGAIPATIAILDGVIKVGLTEAEIKQLAQSTDVIKVSRRDLAYVVATGKNGATTVASTMIIAALAGIKVFATGGIGGVHRGAENTMDISADLTELAMTNVAVVCAGVKSILDIGLTLEYLETHGVPVISYKTKEFPAFFSSKSGFQSPLTAEDPKEIAQTLKVKWALNLDGGAVIANPIPEEYDFDSQVINKVIKEAVEECTLRSIKGKDVTPFLLKRIVEITDGKSLISNIALVKNNAKLAAKIAREMLN</sequence>
<dbReference type="Proteomes" id="UP000516160">
    <property type="component" value="Chromosome"/>
</dbReference>
<feature type="binding site" evidence="6">
    <location>
        <position position="137"/>
    </location>
    <ligand>
        <name>Mn(2+)</name>
        <dbReference type="ChEBI" id="CHEBI:29035"/>
    </ligand>
</feature>
<dbReference type="HAMAP" id="MF_01876">
    <property type="entry name" value="PsiMP_glycosidase"/>
    <property type="match status" value="1"/>
</dbReference>
<dbReference type="SUPFAM" id="SSF110581">
    <property type="entry name" value="Indigoidine synthase A-like"/>
    <property type="match status" value="1"/>
</dbReference>
<dbReference type="GO" id="GO:0016798">
    <property type="term" value="F:hydrolase activity, acting on glycosyl bonds"/>
    <property type="evidence" value="ECO:0007669"/>
    <property type="project" value="UniProtKB-KW"/>
</dbReference>
<dbReference type="AlphaFoldDB" id="A0A7G9WAG4"/>
<dbReference type="Gene3D" id="3.40.1790.10">
    <property type="entry name" value="Indigoidine synthase domain"/>
    <property type="match status" value="1"/>
</dbReference>
<dbReference type="GO" id="GO:0046113">
    <property type="term" value="P:nucleobase catabolic process"/>
    <property type="evidence" value="ECO:0007669"/>
    <property type="project" value="UniProtKB-UniRule"/>
</dbReference>
<accession>A0A7G9WAG4</accession>
<evidence type="ECO:0000256" key="1">
    <source>
        <dbReference type="ARBA" id="ARBA00022723"/>
    </source>
</evidence>
<evidence type="ECO:0000256" key="6">
    <source>
        <dbReference type="HAMAP-Rule" id="MF_01876"/>
    </source>
</evidence>
<name>A0A7G9WAG4_ALKCA</name>
<comment type="cofactor">
    <cofactor evidence="6">
        <name>Mn(2+)</name>
        <dbReference type="ChEBI" id="CHEBI:29035"/>
    </cofactor>
    <text evidence="6">Binds 1 Mn(2+) ion per subunit.</text>
</comment>
<evidence type="ECO:0000313" key="7">
    <source>
        <dbReference type="EMBL" id="QNO15676.1"/>
    </source>
</evidence>
<evidence type="ECO:0000256" key="2">
    <source>
        <dbReference type="ARBA" id="ARBA00022801"/>
    </source>
</evidence>
<feature type="binding site" evidence="6">
    <location>
        <position position="85"/>
    </location>
    <ligand>
        <name>substrate</name>
    </ligand>
</feature>
<dbReference type="GO" id="GO:0004730">
    <property type="term" value="F:pseudouridylate synthase activity"/>
    <property type="evidence" value="ECO:0007669"/>
    <property type="project" value="UniProtKB-UniRule"/>
</dbReference>
<dbReference type="GO" id="GO:0005737">
    <property type="term" value="C:cytoplasm"/>
    <property type="evidence" value="ECO:0007669"/>
    <property type="project" value="TreeGrafter"/>
</dbReference>
<evidence type="ECO:0000313" key="8">
    <source>
        <dbReference type="Proteomes" id="UP000516160"/>
    </source>
</evidence>
<dbReference type="InterPro" id="IPR022830">
    <property type="entry name" value="Indigdn_synthA-like"/>
</dbReference>
<comment type="function">
    <text evidence="6">Catalyzes the reversible cleavage of pseudouridine 5'-phosphate (PsiMP) to ribose 5-phosphate and uracil. Functions biologically in the cleavage direction, as part of a pseudouridine degradation pathway.</text>
</comment>
<evidence type="ECO:0000256" key="3">
    <source>
        <dbReference type="ARBA" id="ARBA00023211"/>
    </source>
</evidence>
<gene>
    <name evidence="6" type="primary">psuG</name>
    <name evidence="7" type="ORF">HYG86_13260</name>
</gene>
<keyword evidence="1 6" id="KW-0479">Metal-binding</keyword>
<feature type="active site" description="Nucleophile" evidence="6">
    <location>
        <position position="158"/>
    </location>
</feature>
<reference evidence="7 8" key="1">
    <citation type="submission" date="2020-07" db="EMBL/GenBank/DDBJ databases">
        <title>Alkalicella. sp. LB2 genome.</title>
        <authorList>
            <person name="Postec A."/>
            <person name="Quemeneur M."/>
        </authorList>
    </citation>
    <scope>NUCLEOTIDE SEQUENCE [LARGE SCALE GENOMIC DNA]</scope>
    <source>
        <strain evidence="7 8">LB2</strain>
    </source>
</reference>
<dbReference type="KEGG" id="acae:HYG86_13260"/>
<organism evidence="7 8">
    <name type="scientific">Alkalicella caledoniensis</name>
    <dbReference type="NCBI Taxonomy" id="2731377"/>
    <lineage>
        <taxon>Bacteria</taxon>
        <taxon>Bacillati</taxon>
        <taxon>Bacillota</taxon>
        <taxon>Clostridia</taxon>
        <taxon>Eubacteriales</taxon>
        <taxon>Proteinivoracaceae</taxon>
        <taxon>Alkalicella</taxon>
    </lineage>
</organism>
<dbReference type="EC" id="4.2.1.70" evidence="6"/>
<protein>
    <recommendedName>
        <fullName evidence="6">Pseudouridine-5'-phosphate glycosidase</fullName>
        <shortName evidence="6">PsiMP glycosidase</shortName>
        <ecNumber evidence="6">4.2.1.70</ecNumber>
    </recommendedName>
</protein>
<feature type="active site" description="Proton donor" evidence="6">
    <location>
        <position position="24"/>
    </location>
</feature>
<proteinExistence type="inferred from homology"/>
<keyword evidence="4 6" id="KW-0456">Lyase</keyword>
<evidence type="ECO:0000256" key="4">
    <source>
        <dbReference type="ARBA" id="ARBA00023239"/>
    </source>
</evidence>
<dbReference type="InterPro" id="IPR007342">
    <property type="entry name" value="PsuG"/>
</dbReference>
<keyword evidence="3 6" id="KW-0464">Manganese</keyword>
<dbReference type="RefSeq" id="WP_246451783.1">
    <property type="nucleotide sequence ID" value="NZ_CP058559.1"/>
</dbReference>
<evidence type="ECO:0000256" key="5">
    <source>
        <dbReference type="ARBA" id="ARBA00023295"/>
    </source>
</evidence>
<dbReference type="PANTHER" id="PTHR42909:SF1">
    <property type="entry name" value="CARBOHYDRATE KINASE PFKB DOMAIN-CONTAINING PROTEIN"/>
    <property type="match status" value="1"/>
</dbReference>
<dbReference type="Pfam" id="PF04227">
    <property type="entry name" value="Indigoidine_A"/>
    <property type="match status" value="1"/>
</dbReference>
<keyword evidence="5 6" id="KW-0326">Glycosidase</keyword>
<dbReference type="PANTHER" id="PTHR42909">
    <property type="entry name" value="ZGC:136858"/>
    <property type="match status" value="1"/>
</dbReference>
<keyword evidence="2 6" id="KW-0378">Hydrolase</keyword>
<dbReference type="GO" id="GO:0046872">
    <property type="term" value="F:metal ion binding"/>
    <property type="evidence" value="ECO:0007669"/>
    <property type="project" value="UniProtKB-KW"/>
</dbReference>
<comment type="similarity">
    <text evidence="6">Belongs to the pseudouridine-5'-phosphate glycosidase family.</text>
</comment>